<keyword evidence="2" id="KW-1185">Reference proteome</keyword>
<reference evidence="1 2" key="1">
    <citation type="submission" date="2019-04" db="EMBL/GenBank/DDBJ databases">
        <title>Cohnella sp. nov. isolated from preserved vegetables.</title>
        <authorList>
            <person name="Lin S.-Y."/>
            <person name="Hung M.-H."/>
            <person name="Young C.-C."/>
        </authorList>
    </citation>
    <scope>NUCLEOTIDE SEQUENCE [LARGE SCALE GENOMIC DNA]</scope>
    <source>
        <strain evidence="1 2">CC-MHH1044</strain>
    </source>
</reference>
<protein>
    <recommendedName>
        <fullName evidence="3">Polymer-forming cytoskeletal protein</fullName>
    </recommendedName>
</protein>
<dbReference type="RefSeq" id="WP_136368927.1">
    <property type="nucleotide sequence ID" value="NZ_SSOB01000006.1"/>
</dbReference>
<comment type="caution">
    <text evidence="1">The sequence shown here is derived from an EMBL/GenBank/DDBJ whole genome shotgun (WGS) entry which is preliminary data.</text>
</comment>
<proteinExistence type="predicted"/>
<dbReference type="Proteomes" id="UP000310636">
    <property type="component" value="Unassembled WGS sequence"/>
</dbReference>
<dbReference type="EMBL" id="SSOB01000006">
    <property type="protein sequence ID" value="THF82666.1"/>
    <property type="molecule type" value="Genomic_DNA"/>
</dbReference>
<evidence type="ECO:0008006" key="3">
    <source>
        <dbReference type="Google" id="ProtNLM"/>
    </source>
</evidence>
<dbReference type="OrthoDB" id="1730007at2"/>
<evidence type="ECO:0000313" key="2">
    <source>
        <dbReference type="Proteomes" id="UP000310636"/>
    </source>
</evidence>
<evidence type="ECO:0000313" key="1">
    <source>
        <dbReference type="EMBL" id="THF82666.1"/>
    </source>
</evidence>
<name>A0A4S4C4F7_9BACL</name>
<dbReference type="AlphaFoldDB" id="A0A4S4C4F7"/>
<accession>A0A4S4C4F7</accession>
<sequence length="228" mass="23861">MTMAIPANNGNMRLVGETTMNGGTFGRITIIGESKLNGATECESFSCTGNSEVDGDLTAGKLKVIGELEIAGDLKARSVSVTGETRVKGGAQGDLLNVRGGEFAVGADCEFEEIKVYGAIRAGGLLSADRMELRLFGGSLASEIGGGHILIKMSKKLAIKKLFSLHDFGTIKVGTIEGDTIELEHTAADVVRGNRVTIGPGCEIGRVEYRGELKVSAKAKVGSQARVE</sequence>
<organism evidence="1 2">
    <name type="scientific">Cohnella fermenti</name>
    <dbReference type="NCBI Taxonomy" id="2565925"/>
    <lineage>
        <taxon>Bacteria</taxon>
        <taxon>Bacillati</taxon>
        <taxon>Bacillota</taxon>
        <taxon>Bacilli</taxon>
        <taxon>Bacillales</taxon>
        <taxon>Paenibacillaceae</taxon>
        <taxon>Cohnella</taxon>
    </lineage>
</organism>
<gene>
    <name evidence="1" type="ORF">E6C55_06250</name>
</gene>